<sequence>MVKKGIFRVFVSISLLMSIILFSLPLDAFSAAWGPYSQYIPSSTPITKSHLRAAWISTVANLDWPSAQTKAIANDAQRIQKTKEELIKLLDEAAADNMNAVFLQVRSAADAIYKSKLVPWSSYLTGTLGKDPGFDPLQFAIDEAHKRNLELHAWFNPYRVSMNTSTATIASLNVNKSVYKEHPGWIKTANSRFVVDPGIPEARKWVEDCVMEVVNNYDIDGIHFDDYFYYEASANEMGDDTTYKKYNNGQFASKADWRRNNTYLLIKELSAKISSAKSWVKFGISPSAIWRNKKDDPAGSNTNSSYTNYDKCYADTKKWVDEELIDYICPQIYFTYANAAAPYGELVTWWSNLVKGKNVHLYIGMALYKISEAGTADKDFLVDNGVPEMSRQLKQNTTMAGVDGSVLFRANYLFASSAQSFVYSLKNDLWSTKALVPVMPWKGGKAPAAPANGSISTVSGKTKISWTDNDSSTAYYAVYKYLNGETADINSNDSARHLVTTIRKTGNGAQEFIDSSGNSLSGAVYIVTALDRLHNQSSSLKISNMSKYFKDVGPNTAWAITAIDKLYESNIVSGVGSGYFLPSSNITRGDFILMLIKTLKLEAEFEGNFSDVPESSYYYNAVGTAKALGITDGTGNNKFEPKSNITRQDMIVQVYKALKIAEIPLAGADMSELAKYSDSSQISDYAKEAAAVLTKNGYISGSGNRINPRGYTTRAEIAAILSKLL</sequence>
<feature type="domain" description="SLH" evidence="3">
    <location>
        <begin position="673"/>
        <end position="725"/>
    </location>
</feature>
<keyword evidence="5" id="KW-1185">Reference proteome</keyword>
<dbReference type="Pfam" id="PF02638">
    <property type="entry name" value="GHL10"/>
    <property type="match status" value="1"/>
</dbReference>
<dbReference type="Gene3D" id="3.20.20.80">
    <property type="entry name" value="Glycosidases"/>
    <property type="match status" value="1"/>
</dbReference>
<accession>A0A318XPS0</accession>
<dbReference type="Proteomes" id="UP000248132">
    <property type="component" value="Unassembled WGS sequence"/>
</dbReference>
<evidence type="ECO:0000313" key="4">
    <source>
        <dbReference type="EMBL" id="PYG90321.1"/>
    </source>
</evidence>
<reference evidence="4 5" key="1">
    <citation type="submission" date="2018-06" db="EMBL/GenBank/DDBJ databases">
        <title>Genomic Encyclopedia of Type Strains, Phase I: the one thousand microbial genomes (KMG-I) project.</title>
        <authorList>
            <person name="Kyrpides N."/>
        </authorList>
    </citation>
    <scope>NUCLEOTIDE SEQUENCE [LARGE SCALE GENOMIC DNA]</scope>
    <source>
        <strain evidence="4 5">DSM 19573</strain>
    </source>
</reference>
<dbReference type="OrthoDB" id="43070at2"/>
<dbReference type="InterPro" id="IPR017853">
    <property type="entry name" value="GH"/>
</dbReference>
<dbReference type="InterPro" id="IPR001119">
    <property type="entry name" value="SLH_dom"/>
</dbReference>
<feature type="domain" description="SLH" evidence="3">
    <location>
        <begin position="605"/>
        <end position="668"/>
    </location>
</feature>
<keyword evidence="1" id="KW-0732">Signal</keyword>
<dbReference type="AlphaFoldDB" id="A0A318XPS0"/>
<protein>
    <submittedName>
        <fullName evidence="4">Uncharacterized lipoprotein YddW (UPF0748 family)</fullName>
    </submittedName>
</protein>
<dbReference type="InterPro" id="IPR003790">
    <property type="entry name" value="GHL10"/>
</dbReference>
<name>A0A318XPS0_9FIRM</name>
<proteinExistence type="predicted"/>
<dbReference type="InterPro" id="IPR052177">
    <property type="entry name" value="Divisome_Glycosyl_Hydrolase"/>
</dbReference>
<dbReference type="Pfam" id="PF00395">
    <property type="entry name" value="SLH"/>
    <property type="match status" value="3"/>
</dbReference>
<dbReference type="PANTHER" id="PTHR43405:SF1">
    <property type="entry name" value="GLYCOSYL HYDROLASE DIGH"/>
    <property type="match status" value="1"/>
</dbReference>
<organism evidence="4 5">
    <name type="scientific">Ruminiclostridium sufflavum DSM 19573</name>
    <dbReference type="NCBI Taxonomy" id="1121337"/>
    <lineage>
        <taxon>Bacteria</taxon>
        <taxon>Bacillati</taxon>
        <taxon>Bacillota</taxon>
        <taxon>Clostridia</taxon>
        <taxon>Eubacteriales</taxon>
        <taxon>Oscillospiraceae</taxon>
        <taxon>Ruminiclostridium</taxon>
    </lineage>
</organism>
<evidence type="ECO:0000256" key="1">
    <source>
        <dbReference type="ARBA" id="ARBA00022729"/>
    </source>
</evidence>
<dbReference type="EMBL" id="QKMR01000001">
    <property type="protein sequence ID" value="PYG90321.1"/>
    <property type="molecule type" value="Genomic_DNA"/>
</dbReference>
<feature type="domain" description="SLH" evidence="3">
    <location>
        <begin position="546"/>
        <end position="604"/>
    </location>
</feature>
<keyword evidence="2" id="KW-0677">Repeat</keyword>
<dbReference type="PROSITE" id="PS51272">
    <property type="entry name" value="SLH"/>
    <property type="match status" value="3"/>
</dbReference>
<keyword evidence="4" id="KW-0449">Lipoprotein</keyword>
<dbReference type="RefSeq" id="WP_110460293.1">
    <property type="nucleotide sequence ID" value="NZ_QKMR01000001.1"/>
</dbReference>
<dbReference type="SUPFAM" id="SSF51445">
    <property type="entry name" value="(Trans)glycosidases"/>
    <property type="match status" value="1"/>
</dbReference>
<evidence type="ECO:0000313" key="5">
    <source>
        <dbReference type="Proteomes" id="UP000248132"/>
    </source>
</evidence>
<evidence type="ECO:0000259" key="3">
    <source>
        <dbReference type="PROSITE" id="PS51272"/>
    </source>
</evidence>
<comment type="caution">
    <text evidence="4">The sequence shown here is derived from an EMBL/GenBank/DDBJ whole genome shotgun (WGS) entry which is preliminary data.</text>
</comment>
<gene>
    <name evidence="4" type="ORF">LY28_00202</name>
</gene>
<dbReference type="PANTHER" id="PTHR43405">
    <property type="entry name" value="GLYCOSYL HYDROLASE DIGH"/>
    <property type="match status" value="1"/>
</dbReference>
<evidence type="ECO:0000256" key="2">
    <source>
        <dbReference type="ARBA" id="ARBA00022737"/>
    </source>
</evidence>